<evidence type="ECO:0000313" key="1">
    <source>
        <dbReference type="EMBL" id="MFC3968584.1"/>
    </source>
</evidence>
<dbReference type="EMBL" id="JBHSBD010000048">
    <property type="protein sequence ID" value="MFC3968584.1"/>
    <property type="molecule type" value="Genomic_DNA"/>
</dbReference>
<organism evidence="1 2">
    <name type="scientific">Rhizobium lemnae</name>
    <dbReference type="NCBI Taxonomy" id="1214924"/>
    <lineage>
        <taxon>Bacteria</taxon>
        <taxon>Pseudomonadati</taxon>
        <taxon>Pseudomonadota</taxon>
        <taxon>Alphaproteobacteria</taxon>
        <taxon>Hyphomicrobiales</taxon>
        <taxon>Rhizobiaceae</taxon>
        <taxon>Rhizobium/Agrobacterium group</taxon>
        <taxon>Rhizobium</taxon>
    </lineage>
</organism>
<sequence>MAEWLTADVFADVVGISSRKARRALSLSYSGQVWRGHALEVRTFHGRGGRSGIQYQVKVSSLPPHLQERLKALQMTDEAVSRLRLGDDGSV</sequence>
<dbReference type="Proteomes" id="UP001595697">
    <property type="component" value="Unassembled WGS sequence"/>
</dbReference>
<dbReference type="RefSeq" id="WP_247261441.1">
    <property type="nucleotide sequence ID" value="NZ_JALJQZ010000021.1"/>
</dbReference>
<evidence type="ECO:0000313" key="2">
    <source>
        <dbReference type="Proteomes" id="UP001595697"/>
    </source>
</evidence>
<comment type="caution">
    <text evidence="1">The sequence shown here is derived from an EMBL/GenBank/DDBJ whole genome shotgun (WGS) entry which is preliminary data.</text>
</comment>
<keyword evidence="2" id="KW-1185">Reference proteome</keyword>
<gene>
    <name evidence="1" type="ORF">ACFOVS_10680</name>
</gene>
<accession>A0ABV8E9L2</accession>
<protein>
    <submittedName>
        <fullName evidence="1">Uncharacterized protein</fullName>
    </submittedName>
</protein>
<name>A0ABV8E9L2_9HYPH</name>
<reference evidence="2" key="1">
    <citation type="journal article" date="2019" name="Int. J. Syst. Evol. Microbiol.">
        <title>The Global Catalogue of Microorganisms (GCM) 10K type strain sequencing project: providing services to taxonomists for standard genome sequencing and annotation.</title>
        <authorList>
            <consortium name="The Broad Institute Genomics Platform"/>
            <consortium name="The Broad Institute Genome Sequencing Center for Infectious Disease"/>
            <person name="Wu L."/>
            <person name="Ma J."/>
        </authorList>
    </citation>
    <scope>NUCLEOTIDE SEQUENCE [LARGE SCALE GENOMIC DNA]</scope>
    <source>
        <strain evidence="2">TBRC 5781</strain>
    </source>
</reference>
<proteinExistence type="predicted"/>